<dbReference type="GO" id="GO:0006355">
    <property type="term" value="P:regulation of DNA-templated transcription"/>
    <property type="evidence" value="ECO:0007669"/>
    <property type="project" value="InterPro"/>
</dbReference>
<feature type="compositionally biased region" description="Polar residues" evidence="1">
    <location>
        <begin position="299"/>
        <end position="312"/>
    </location>
</feature>
<accession>A0A7W3LTS0</accession>
<dbReference type="InterPro" id="IPR000551">
    <property type="entry name" value="MerR-type_HTH_dom"/>
</dbReference>
<dbReference type="RefSeq" id="WP_182846269.1">
    <property type="nucleotide sequence ID" value="NZ_BAAALP010000001.1"/>
</dbReference>
<sequence length="312" mass="33136">MDAAWTIAELAERAAAALAAGAPVRVNGRVRDLPNARLIRWYTTIGLLDPPLGRRGRTALYGRRHLLQLVAVKRRQSQGRSIAEIQRELTGATDAMLREIATLPEGDLRDLPGEDLEDLGGLPAEAPAGSRPRFWAARPDVSFSPDHEISEEDLHSPAPLPPELREPAPRLTPQPTTPSTARPAQRPTAQPAAQPAALVQGIRLAPGVVVMLDAPIPGGPGPIPPTPEDLAALQSAARPLLAELHRRGLLPTGHTSPDAQRPHDPPRSQETPHPQEIPRSHAAGQPPTTADPSAAEPTDPSTTSADPAGRSQ</sequence>
<dbReference type="SUPFAM" id="SSF46955">
    <property type="entry name" value="Putative DNA-binding domain"/>
    <property type="match status" value="1"/>
</dbReference>
<evidence type="ECO:0000259" key="2">
    <source>
        <dbReference type="PROSITE" id="PS50937"/>
    </source>
</evidence>
<proteinExistence type="predicted"/>
<dbReference type="Proteomes" id="UP000572680">
    <property type="component" value="Unassembled WGS sequence"/>
</dbReference>
<dbReference type="SMART" id="SM00422">
    <property type="entry name" value="HTH_MERR"/>
    <property type="match status" value="1"/>
</dbReference>
<name>A0A7W3LTS0_ACTNM</name>
<feature type="region of interest" description="Disordered" evidence="1">
    <location>
        <begin position="103"/>
        <end position="195"/>
    </location>
</feature>
<organism evidence="3 4">
    <name type="scientific">Actinomadura namibiensis</name>
    <dbReference type="NCBI Taxonomy" id="182080"/>
    <lineage>
        <taxon>Bacteria</taxon>
        <taxon>Bacillati</taxon>
        <taxon>Actinomycetota</taxon>
        <taxon>Actinomycetes</taxon>
        <taxon>Streptosporangiales</taxon>
        <taxon>Thermomonosporaceae</taxon>
        <taxon>Actinomadura</taxon>
    </lineage>
</organism>
<feature type="compositionally biased region" description="Basic and acidic residues" evidence="1">
    <location>
        <begin position="145"/>
        <end position="155"/>
    </location>
</feature>
<dbReference type="EMBL" id="JACJIA010000008">
    <property type="protein sequence ID" value="MBA8954158.1"/>
    <property type="molecule type" value="Genomic_DNA"/>
</dbReference>
<evidence type="ECO:0000313" key="4">
    <source>
        <dbReference type="Proteomes" id="UP000572680"/>
    </source>
</evidence>
<evidence type="ECO:0000313" key="3">
    <source>
        <dbReference type="EMBL" id="MBA8954158.1"/>
    </source>
</evidence>
<reference evidence="3 4" key="1">
    <citation type="submission" date="2020-08" db="EMBL/GenBank/DDBJ databases">
        <title>Genomic Encyclopedia of Type Strains, Phase IV (KMG-IV): sequencing the most valuable type-strain genomes for metagenomic binning, comparative biology and taxonomic classification.</title>
        <authorList>
            <person name="Goeker M."/>
        </authorList>
    </citation>
    <scope>NUCLEOTIDE SEQUENCE [LARGE SCALE GENOMIC DNA]</scope>
    <source>
        <strain evidence="3 4">DSM 44197</strain>
    </source>
</reference>
<dbReference type="AlphaFoldDB" id="A0A7W3LTS0"/>
<dbReference type="Pfam" id="PF13411">
    <property type="entry name" value="MerR_1"/>
    <property type="match status" value="1"/>
</dbReference>
<keyword evidence="3" id="KW-0238">DNA-binding</keyword>
<evidence type="ECO:0000256" key="1">
    <source>
        <dbReference type="SAM" id="MobiDB-lite"/>
    </source>
</evidence>
<gene>
    <name evidence="3" type="ORF">HNR61_005812</name>
</gene>
<feature type="region of interest" description="Disordered" evidence="1">
    <location>
        <begin position="219"/>
        <end position="312"/>
    </location>
</feature>
<dbReference type="PROSITE" id="PS50937">
    <property type="entry name" value="HTH_MERR_2"/>
    <property type="match status" value="1"/>
</dbReference>
<dbReference type="InterPro" id="IPR009061">
    <property type="entry name" value="DNA-bd_dom_put_sf"/>
</dbReference>
<feature type="domain" description="HTH merR-type" evidence="2">
    <location>
        <begin position="35"/>
        <end position="91"/>
    </location>
</feature>
<dbReference type="GO" id="GO:0003677">
    <property type="term" value="F:DNA binding"/>
    <property type="evidence" value="ECO:0007669"/>
    <property type="project" value="UniProtKB-KW"/>
</dbReference>
<keyword evidence="4" id="KW-1185">Reference proteome</keyword>
<dbReference type="Gene3D" id="1.10.1660.10">
    <property type="match status" value="1"/>
</dbReference>
<feature type="compositionally biased region" description="Low complexity" evidence="1">
    <location>
        <begin position="180"/>
        <end position="195"/>
    </location>
</feature>
<comment type="caution">
    <text evidence="3">The sequence shown here is derived from an EMBL/GenBank/DDBJ whole genome shotgun (WGS) entry which is preliminary data.</text>
</comment>
<protein>
    <submittedName>
        <fullName evidence="3">DNA-binding transcriptional MerR regulator</fullName>
    </submittedName>
</protein>